<dbReference type="PANTHER" id="PTHR42929">
    <property type="entry name" value="INNER MEMBRANE ABC TRANSPORTER PERMEASE PROTEIN YDCU-RELATED-RELATED"/>
    <property type="match status" value="1"/>
</dbReference>
<dbReference type="InterPro" id="IPR000515">
    <property type="entry name" value="MetI-like"/>
</dbReference>
<dbReference type="InterPro" id="IPR035906">
    <property type="entry name" value="MetI-like_sf"/>
</dbReference>
<comment type="caution">
    <text evidence="10">The sequence shown here is derived from an EMBL/GenBank/DDBJ whole genome shotgun (WGS) entry which is preliminary data.</text>
</comment>
<dbReference type="Gene3D" id="1.10.3720.10">
    <property type="entry name" value="MetI-like"/>
    <property type="match status" value="1"/>
</dbReference>
<keyword evidence="7 8" id="KW-0472">Membrane</keyword>
<dbReference type="CDD" id="cd06261">
    <property type="entry name" value="TM_PBP2"/>
    <property type="match status" value="1"/>
</dbReference>
<keyword evidence="11" id="KW-1185">Reference proteome</keyword>
<comment type="subcellular location">
    <subcellularLocation>
        <location evidence="1 8">Cell membrane</location>
        <topology evidence="1 8">Multi-pass membrane protein</topology>
    </subcellularLocation>
</comment>
<dbReference type="RefSeq" id="WP_209377139.1">
    <property type="nucleotide sequence ID" value="NZ_JAGIZA010000035.1"/>
</dbReference>
<feature type="transmembrane region" description="Helical" evidence="8">
    <location>
        <begin position="12"/>
        <end position="33"/>
    </location>
</feature>
<proteinExistence type="inferred from homology"/>
<evidence type="ECO:0000313" key="11">
    <source>
        <dbReference type="Proteomes" id="UP000677537"/>
    </source>
</evidence>
<feature type="transmembrane region" description="Helical" evidence="8">
    <location>
        <begin position="87"/>
        <end position="110"/>
    </location>
</feature>
<feature type="transmembrane region" description="Helical" evidence="8">
    <location>
        <begin position="240"/>
        <end position="261"/>
    </location>
</feature>
<evidence type="ECO:0000256" key="3">
    <source>
        <dbReference type="ARBA" id="ARBA00022448"/>
    </source>
</evidence>
<dbReference type="PROSITE" id="PS50928">
    <property type="entry name" value="ABC_TM1"/>
    <property type="match status" value="1"/>
</dbReference>
<dbReference type="Pfam" id="PF00528">
    <property type="entry name" value="BPD_transp_1"/>
    <property type="match status" value="1"/>
</dbReference>
<evidence type="ECO:0000256" key="1">
    <source>
        <dbReference type="ARBA" id="ARBA00004651"/>
    </source>
</evidence>
<feature type="domain" description="ABC transmembrane type-1" evidence="9">
    <location>
        <begin position="54"/>
        <end position="258"/>
    </location>
</feature>
<protein>
    <submittedName>
        <fullName evidence="10">ABC transporter permease</fullName>
    </submittedName>
</protein>
<gene>
    <name evidence="10" type="ORF">J5Y10_26440</name>
</gene>
<name>A0A940SAG7_9PROT</name>
<evidence type="ECO:0000256" key="7">
    <source>
        <dbReference type="ARBA" id="ARBA00023136"/>
    </source>
</evidence>
<keyword evidence="4" id="KW-1003">Cell membrane</keyword>
<keyword evidence="3 8" id="KW-0813">Transport</keyword>
<comment type="similarity">
    <text evidence="2">Belongs to the binding-protein-dependent transport system permease family. CysTW subfamily.</text>
</comment>
<evidence type="ECO:0000256" key="2">
    <source>
        <dbReference type="ARBA" id="ARBA00007069"/>
    </source>
</evidence>
<evidence type="ECO:0000256" key="4">
    <source>
        <dbReference type="ARBA" id="ARBA00022475"/>
    </source>
</evidence>
<keyword evidence="5 8" id="KW-0812">Transmembrane</keyword>
<dbReference type="GO" id="GO:0005886">
    <property type="term" value="C:plasma membrane"/>
    <property type="evidence" value="ECO:0007669"/>
    <property type="project" value="UniProtKB-SubCell"/>
</dbReference>
<dbReference type="EMBL" id="JAGIZA010000035">
    <property type="protein sequence ID" value="MBP0496348.1"/>
    <property type="molecule type" value="Genomic_DNA"/>
</dbReference>
<feature type="transmembrane region" description="Helical" evidence="8">
    <location>
        <begin position="138"/>
        <end position="162"/>
    </location>
</feature>
<feature type="transmembrane region" description="Helical" evidence="8">
    <location>
        <begin position="53"/>
        <end position="80"/>
    </location>
</feature>
<evidence type="ECO:0000256" key="5">
    <source>
        <dbReference type="ARBA" id="ARBA00022692"/>
    </source>
</evidence>
<evidence type="ECO:0000256" key="6">
    <source>
        <dbReference type="ARBA" id="ARBA00022989"/>
    </source>
</evidence>
<evidence type="ECO:0000256" key="8">
    <source>
        <dbReference type="RuleBase" id="RU363032"/>
    </source>
</evidence>
<dbReference type="GO" id="GO:0055085">
    <property type="term" value="P:transmembrane transport"/>
    <property type="evidence" value="ECO:0007669"/>
    <property type="project" value="InterPro"/>
</dbReference>
<feature type="transmembrane region" description="Helical" evidence="8">
    <location>
        <begin position="189"/>
        <end position="215"/>
    </location>
</feature>
<organism evidence="10 11">
    <name type="scientific">Roseomonas indoligenes</name>
    <dbReference type="NCBI Taxonomy" id="2820811"/>
    <lineage>
        <taxon>Bacteria</taxon>
        <taxon>Pseudomonadati</taxon>
        <taxon>Pseudomonadota</taxon>
        <taxon>Alphaproteobacteria</taxon>
        <taxon>Acetobacterales</taxon>
        <taxon>Roseomonadaceae</taxon>
        <taxon>Roseomonas</taxon>
    </lineage>
</organism>
<keyword evidence="6 8" id="KW-1133">Transmembrane helix</keyword>
<dbReference type="Proteomes" id="UP000677537">
    <property type="component" value="Unassembled WGS sequence"/>
</dbReference>
<reference evidence="10" key="1">
    <citation type="submission" date="2021-03" db="EMBL/GenBank/DDBJ databases">
        <authorList>
            <person name="So Y."/>
        </authorList>
    </citation>
    <scope>NUCLEOTIDE SEQUENCE</scope>
    <source>
        <strain evidence="10">SG15</strain>
    </source>
</reference>
<accession>A0A940SAG7</accession>
<dbReference type="PANTHER" id="PTHR42929:SF5">
    <property type="entry name" value="ABC TRANSPORTER PERMEASE PROTEIN"/>
    <property type="match status" value="1"/>
</dbReference>
<evidence type="ECO:0000313" key="10">
    <source>
        <dbReference type="EMBL" id="MBP0496348.1"/>
    </source>
</evidence>
<sequence>MTGPGRRLALFAPMGLLIAAFVLSVAGLLWSSATRGGIGLYVELLSDPGILRVLWRTVWIAVATTAACALLGYPLALFLARSPRRNLWLLLVISPWLVSIVVRTFGWVVLLGNRGVVNTALRDWGLIDAPVRVLFTPWAVLIGLVHVFLPFMVIAILSSLLLQDRRLEEAGRILGGTRWQTFRRVTLPLSLPGVVGGSSLVLLMSAGAIVTPLLLGGLRDRMLGTQIYTEVFQVFNFERATAMAVILLVVALVLVAPLRLLEARVRRRLEGA</sequence>
<dbReference type="SUPFAM" id="SSF161098">
    <property type="entry name" value="MetI-like"/>
    <property type="match status" value="1"/>
</dbReference>
<evidence type="ECO:0000259" key="9">
    <source>
        <dbReference type="PROSITE" id="PS50928"/>
    </source>
</evidence>
<dbReference type="AlphaFoldDB" id="A0A940SAG7"/>